<keyword evidence="3" id="KW-1185">Reference proteome</keyword>
<feature type="compositionally biased region" description="Basic and acidic residues" evidence="1">
    <location>
        <begin position="180"/>
        <end position="302"/>
    </location>
</feature>
<dbReference type="EnsemblMetazoa" id="XM_038203239.1">
    <property type="protein sequence ID" value="XP_038059167.1"/>
    <property type="gene ID" value="LOC119730376"/>
</dbReference>
<evidence type="ECO:0000313" key="2">
    <source>
        <dbReference type="EnsemblMetazoa" id="XP_038059167.1"/>
    </source>
</evidence>
<sequence length="441" mass="50395">MKSVFIVVLVAIAAYFLFRPTTFTVKNDIFMYKSPEDVYDFMSDLKRTIEKHSIGGKCTLVKQRTRKDGVKEKLYLVEKAIPLLWDYEFPFNMEIRLTLSKPNEEVLYNFGFLRGYLLKVHSRMTFEHREGRAMPGTFLTEYLTITCPWLAQTLVEKNLKNSHKDTLVSLRNGLEGMAVARDKIKETGGTTKEEGKKTRTEKKKETATPDKKGKGAKKDEAKKSSGQEKKASKVSEQEKTKASKEEKRQTVDKKMDKKTSKDADVKPRRAEKEGETKQASETSRQEKKETVLKDKKPTPDKKTAKKATPHADVKPKQADDEKMKKVETREEETIAKDVKTEKAPGGEGTKEKDAGKRKEEQVKVEKESTRKDAKDVKRERKLEETVQKESESKESRMDGTKPEKLKESKTRGQKPQVPKAEKEKIVKPVQSEQKQNAKTGG</sequence>
<feature type="compositionally biased region" description="Polar residues" evidence="1">
    <location>
        <begin position="430"/>
        <end position="441"/>
    </location>
</feature>
<dbReference type="GeneID" id="119730376"/>
<evidence type="ECO:0000313" key="3">
    <source>
        <dbReference type="Proteomes" id="UP000887568"/>
    </source>
</evidence>
<dbReference type="AlphaFoldDB" id="A0A914A5M9"/>
<proteinExistence type="predicted"/>
<dbReference type="OrthoDB" id="10484080at2759"/>
<organism evidence="2 3">
    <name type="scientific">Patiria miniata</name>
    <name type="common">Bat star</name>
    <name type="synonym">Asterina miniata</name>
    <dbReference type="NCBI Taxonomy" id="46514"/>
    <lineage>
        <taxon>Eukaryota</taxon>
        <taxon>Metazoa</taxon>
        <taxon>Echinodermata</taxon>
        <taxon>Eleutherozoa</taxon>
        <taxon>Asterozoa</taxon>
        <taxon>Asteroidea</taxon>
        <taxon>Valvatacea</taxon>
        <taxon>Valvatida</taxon>
        <taxon>Asterinidae</taxon>
        <taxon>Patiria</taxon>
    </lineage>
</organism>
<dbReference type="RefSeq" id="XP_038059167.1">
    <property type="nucleotide sequence ID" value="XM_038203239.1"/>
</dbReference>
<accession>A0A914A5M9</accession>
<feature type="compositionally biased region" description="Basic and acidic residues" evidence="1">
    <location>
        <begin position="309"/>
        <end position="410"/>
    </location>
</feature>
<reference evidence="2" key="1">
    <citation type="submission" date="2022-11" db="UniProtKB">
        <authorList>
            <consortium name="EnsemblMetazoa"/>
        </authorList>
    </citation>
    <scope>IDENTIFICATION</scope>
</reference>
<protein>
    <submittedName>
        <fullName evidence="2">Uncharacterized protein</fullName>
    </submittedName>
</protein>
<dbReference type="OMA" id="HSIGGKC"/>
<evidence type="ECO:0000256" key="1">
    <source>
        <dbReference type="SAM" id="MobiDB-lite"/>
    </source>
</evidence>
<dbReference type="Proteomes" id="UP000887568">
    <property type="component" value="Unplaced"/>
</dbReference>
<name>A0A914A5M9_PATMI</name>
<feature type="region of interest" description="Disordered" evidence="1">
    <location>
        <begin position="179"/>
        <end position="441"/>
    </location>
</feature>